<dbReference type="PROSITE" id="PS51746">
    <property type="entry name" value="PPM_2"/>
    <property type="match status" value="1"/>
</dbReference>
<reference evidence="2 3" key="1">
    <citation type="submission" date="2022-11" db="EMBL/GenBank/DDBJ databases">
        <title>Nonomuraea corallina sp. nov., a new species of the genus Nonomuraea isolated from sea side sediment in Thai sea.</title>
        <authorList>
            <person name="Ngamcharungchit C."/>
            <person name="Matsumoto A."/>
            <person name="Suriyachadkun C."/>
            <person name="Panbangred W."/>
            <person name="Inahashi Y."/>
            <person name="Intra B."/>
        </authorList>
    </citation>
    <scope>NUCLEOTIDE SEQUENCE [LARGE SCALE GENOMIC DNA]</scope>
    <source>
        <strain evidence="2 3">DSM 43553</strain>
    </source>
</reference>
<sequence length="254" mass="26643">MSRLTVEASARTHIGLVRRHNEDAVYAGQNLFAVADGLGGHAAGDVASSTVIDTLKPYDRVHSPPDLPDVLGQAIHSASLALRNRIEIDPDAATMGTTLVAMLWSGTTVIVANIGDSRAYLLRDGDLTQISEDHTYGNLVADAADVPNLPEKIARFLDGRADGRSPDLSRRQLHSGDRYVLCSDGLSGVVPTGVMRAVLDSTTDPGDAAERLVALALESGGPDNITVLVMDVRSGGDDPVVEADKLPTSTSGPT</sequence>
<dbReference type="PANTHER" id="PTHR47992">
    <property type="entry name" value="PROTEIN PHOSPHATASE"/>
    <property type="match status" value="1"/>
</dbReference>
<proteinExistence type="predicted"/>
<gene>
    <name evidence="2" type="ORF">OUY24_21890</name>
</gene>
<accession>A0ABT4T1B7</accession>
<dbReference type="Gene3D" id="3.60.40.10">
    <property type="entry name" value="PPM-type phosphatase domain"/>
    <property type="match status" value="1"/>
</dbReference>
<evidence type="ECO:0000313" key="3">
    <source>
        <dbReference type="Proteomes" id="UP001212498"/>
    </source>
</evidence>
<dbReference type="Proteomes" id="UP001212498">
    <property type="component" value="Unassembled WGS sequence"/>
</dbReference>
<dbReference type="SMART" id="SM00331">
    <property type="entry name" value="PP2C_SIG"/>
    <property type="match status" value="1"/>
</dbReference>
<feature type="domain" description="PPM-type phosphatase" evidence="1">
    <location>
        <begin position="4"/>
        <end position="232"/>
    </location>
</feature>
<dbReference type="InterPro" id="IPR001932">
    <property type="entry name" value="PPM-type_phosphatase-like_dom"/>
</dbReference>
<dbReference type="EMBL" id="JAPNUD010000063">
    <property type="protein sequence ID" value="MDA0643288.1"/>
    <property type="molecule type" value="Genomic_DNA"/>
</dbReference>
<dbReference type="SMART" id="SM00332">
    <property type="entry name" value="PP2Cc"/>
    <property type="match status" value="1"/>
</dbReference>
<organism evidence="2 3">
    <name type="scientific">Nonomuraea ferruginea</name>
    <dbReference type="NCBI Taxonomy" id="46174"/>
    <lineage>
        <taxon>Bacteria</taxon>
        <taxon>Bacillati</taxon>
        <taxon>Actinomycetota</taxon>
        <taxon>Actinomycetes</taxon>
        <taxon>Streptosporangiales</taxon>
        <taxon>Streptosporangiaceae</taxon>
        <taxon>Nonomuraea</taxon>
    </lineage>
</organism>
<protein>
    <submittedName>
        <fullName evidence="2">Protein phosphatase 2C domain-containing protein</fullName>
    </submittedName>
</protein>
<dbReference type="InterPro" id="IPR015655">
    <property type="entry name" value="PP2C"/>
</dbReference>
<evidence type="ECO:0000313" key="2">
    <source>
        <dbReference type="EMBL" id="MDA0643288.1"/>
    </source>
</evidence>
<dbReference type="CDD" id="cd00143">
    <property type="entry name" value="PP2Cc"/>
    <property type="match status" value="1"/>
</dbReference>
<dbReference type="InterPro" id="IPR036457">
    <property type="entry name" value="PPM-type-like_dom_sf"/>
</dbReference>
<dbReference type="Pfam" id="PF00481">
    <property type="entry name" value="PP2C"/>
    <property type="match status" value="1"/>
</dbReference>
<keyword evidence="3" id="KW-1185">Reference proteome</keyword>
<dbReference type="SUPFAM" id="SSF81606">
    <property type="entry name" value="PP2C-like"/>
    <property type="match status" value="1"/>
</dbReference>
<evidence type="ECO:0000259" key="1">
    <source>
        <dbReference type="PROSITE" id="PS51746"/>
    </source>
</evidence>
<dbReference type="RefSeq" id="WP_271277607.1">
    <property type="nucleotide sequence ID" value="NZ_BAABFD010000004.1"/>
</dbReference>
<name>A0ABT4T1B7_9ACTN</name>
<comment type="caution">
    <text evidence="2">The sequence shown here is derived from an EMBL/GenBank/DDBJ whole genome shotgun (WGS) entry which is preliminary data.</text>
</comment>